<dbReference type="InterPro" id="IPR035490">
    <property type="entry name" value="GlmS/FrlB_SIS"/>
</dbReference>
<accession>A0A430QV17</accession>
<evidence type="ECO:0000313" key="3">
    <source>
        <dbReference type="EMBL" id="RTG98706.1"/>
    </source>
</evidence>
<proteinExistence type="predicted"/>
<evidence type="ECO:0000313" key="4">
    <source>
        <dbReference type="Proteomes" id="UP000288082"/>
    </source>
</evidence>
<feature type="domain" description="SIS" evidence="2">
    <location>
        <begin position="199"/>
        <end position="339"/>
    </location>
</feature>
<dbReference type="GO" id="GO:0097367">
    <property type="term" value="F:carbohydrate derivative binding"/>
    <property type="evidence" value="ECO:0007669"/>
    <property type="project" value="InterPro"/>
</dbReference>
<keyword evidence="3" id="KW-0032">Aminotransferase</keyword>
<evidence type="ECO:0000256" key="1">
    <source>
        <dbReference type="ARBA" id="ARBA00022737"/>
    </source>
</evidence>
<dbReference type="CDD" id="cd05009">
    <property type="entry name" value="SIS_GlmS_GlmD_2"/>
    <property type="match status" value="1"/>
</dbReference>
<protein>
    <submittedName>
        <fullName evidence="3">Sugar aminotransferase</fullName>
    </submittedName>
</protein>
<name>A0A430QV17_THESC</name>
<sequence>MPYSEPMASWMRTEAEEAPKVIERLLRENEGEVRSLARFLRKRPPALTLTVARGSSDHAALFAKYLLEARLEWPVLSLAPSVLTLYRARPRVPFPSLLLAYSQSGESPDLLEVVSAYRSQGALTVALVNREESPLARMAEVVLPLHAGEEKAVAATKSFLAMLAATLHLLAQLVEESRLRQALPALPEALHRALEASGELDYLEDAENLFVLGRGFTYPVALEAALKLKEVAGLHAEGFSAAEFLHGPQALLEAGFPVLALVQKDEALEALLSTLEGLKAKGAHLLVLSPEPDALALADSPLALPVASVPEITPLFLAQAFYPKAEALSRARGLDPDRPRHLTKVTRTR</sequence>
<keyword evidence="3" id="KW-0808">Transferase</keyword>
<dbReference type="InterPro" id="IPR046348">
    <property type="entry name" value="SIS_dom_sf"/>
</dbReference>
<dbReference type="PROSITE" id="PS51464">
    <property type="entry name" value="SIS"/>
    <property type="match status" value="2"/>
</dbReference>
<keyword evidence="1" id="KW-0677">Repeat</keyword>
<dbReference type="GO" id="GO:1901135">
    <property type="term" value="P:carbohydrate derivative metabolic process"/>
    <property type="evidence" value="ECO:0007669"/>
    <property type="project" value="InterPro"/>
</dbReference>
<gene>
    <name evidence="3" type="ORF">CSW50_14710</name>
</gene>
<organism evidence="3 4">
    <name type="scientific">Thermus scotoductus</name>
    <dbReference type="NCBI Taxonomy" id="37636"/>
    <lineage>
        <taxon>Bacteria</taxon>
        <taxon>Thermotogati</taxon>
        <taxon>Deinococcota</taxon>
        <taxon>Deinococci</taxon>
        <taxon>Thermales</taxon>
        <taxon>Thermaceae</taxon>
        <taxon>Thermus</taxon>
    </lineage>
</organism>
<dbReference type="PANTHER" id="PTHR10937">
    <property type="entry name" value="GLUCOSAMINE--FRUCTOSE-6-PHOSPHATE AMINOTRANSFERASE, ISOMERIZING"/>
    <property type="match status" value="1"/>
</dbReference>
<dbReference type="InterPro" id="IPR035466">
    <property type="entry name" value="GlmS/AgaS_SIS"/>
</dbReference>
<reference evidence="3 4" key="1">
    <citation type="journal article" date="2019" name="Extremophiles">
        <title>Biogeography of thermophiles and predominance of Thermus scotoductus in domestic water heaters.</title>
        <authorList>
            <person name="Wilpiszeski R.L."/>
            <person name="Zhang Z."/>
            <person name="House C.H."/>
        </authorList>
    </citation>
    <scope>NUCLEOTIDE SEQUENCE [LARGE SCALE GENOMIC DNA]</scope>
    <source>
        <strain evidence="3 4">38_S38</strain>
    </source>
</reference>
<dbReference type="GO" id="GO:0008483">
    <property type="term" value="F:transaminase activity"/>
    <property type="evidence" value="ECO:0007669"/>
    <property type="project" value="UniProtKB-KW"/>
</dbReference>
<dbReference type="Pfam" id="PF01380">
    <property type="entry name" value="SIS"/>
    <property type="match status" value="2"/>
</dbReference>
<dbReference type="AlphaFoldDB" id="A0A430QV17"/>
<comment type="caution">
    <text evidence="3">The sequence shown here is derived from an EMBL/GenBank/DDBJ whole genome shotgun (WGS) entry which is preliminary data.</text>
</comment>
<dbReference type="PANTHER" id="PTHR10937:SF8">
    <property type="entry name" value="AMINOTRANSFERASE-RELATED"/>
    <property type="match status" value="1"/>
</dbReference>
<evidence type="ECO:0000259" key="2">
    <source>
        <dbReference type="PROSITE" id="PS51464"/>
    </source>
</evidence>
<feature type="domain" description="SIS" evidence="2">
    <location>
        <begin position="36"/>
        <end position="185"/>
    </location>
</feature>
<dbReference type="Proteomes" id="UP000288082">
    <property type="component" value="Unassembled WGS sequence"/>
</dbReference>
<dbReference type="InterPro" id="IPR001347">
    <property type="entry name" value="SIS_dom"/>
</dbReference>
<dbReference type="SUPFAM" id="SSF53697">
    <property type="entry name" value="SIS domain"/>
    <property type="match status" value="1"/>
</dbReference>
<dbReference type="CDD" id="cd05008">
    <property type="entry name" value="SIS_GlmS_GlmD_1"/>
    <property type="match status" value="1"/>
</dbReference>
<dbReference type="EMBL" id="PELM01000495">
    <property type="protein sequence ID" value="RTG98706.1"/>
    <property type="molecule type" value="Genomic_DNA"/>
</dbReference>
<dbReference type="Gene3D" id="3.40.50.10490">
    <property type="entry name" value="Glucose-6-phosphate isomerase like protein, domain 1"/>
    <property type="match status" value="2"/>
</dbReference>